<dbReference type="EMBL" id="MF974396">
    <property type="protein sequence ID" value="ATN94958.1"/>
    <property type="molecule type" value="Genomic_DNA"/>
</dbReference>
<keyword evidence="2" id="KW-1185">Reference proteome</keyword>
<name>A0A343LE48_9CAUD</name>
<organism evidence="1 2">
    <name type="scientific">Leptospira phage LE3</name>
    <dbReference type="NCBI Taxonomy" id="2041382"/>
    <lineage>
        <taxon>Viruses</taxon>
        <taxon>Duplodnaviria</taxon>
        <taxon>Heunggongvirae</taxon>
        <taxon>Uroviricota</taxon>
        <taxon>Caudoviricetes</taxon>
        <taxon>Nylescharonvirus</taxon>
        <taxon>Nylescharonvirus LE3</taxon>
    </lineage>
</organism>
<reference evidence="1 2" key="1">
    <citation type="journal article" date="2018" name="Sci. Rep.">
        <title>Characterization of LE3 and LE4, the only lytic phages known to infect the spirochete Leptospira.</title>
        <authorList>
            <person name="Schiettekatte O."/>
            <person name="Vincent A.T."/>
            <person name="Malosse C."/>
            <person name="Lechat P."/>
            <person name="Chamot-Rooke J."/>
            <person name="Veyrier F.J."/>
            <person name="Picardeau M."/>
            <person name="Bourhy P."/>
        </authorList>
    </citation>
    <scope>NUCLEOTIDE SEQUENCE [LARGE SCALE GENOMIC DNA]</scope>
</reference>
<dbReference type="KEGG" id="vg:55605500"/>
<accession>A0A343LE48</accession>
<evidence type="ECO:0000313" key="2">
    <source>
        <dbReference type="Proteomes" id="UP000259602"/>
    </source>
</evidence>
<dbReference type="Proteomes" id="UP000259602">
    <property type="component" value="Segment"/>
</dbReference>
<sequence length="71" mass="8502">MDHIYRCLQFIDFSEEIFRAESLAIITETSGGISRKELLNFTFDDYDYTVEEIAELQKQRKEDESKWNESE</sequence>
<protein>
    <submittedName>
        <fullName evidence="1">Uncharacterized protein</fullName>
    </submittedName>
</protein>
<proteinExistence type="predicted"/>
<evidence type="ECO:0000313" key="1">
    <source>
        <dbReference type="EMBL" id="ATN94958.1"/>
    </source>
</evidence>
<dbReference type="GeneID" id="55605500"/>
<dbReference type="RefSeq" id="YP_009835428.1">
    <property type="nucleotide sequence ID" value="NC_048678.1"/>
</dbReference>